<dbReference type="EMBL" id="CP060286">
    <property type="protein sequence ID" value="QNK39683.1"/>
    <property type="molecule type" value="Genomic_DNA"/>
</dbReference>
<feature type="transmembrane region" description="Helical" evidence="8">
    <location>
        <begin position="12"/>
        <end position="36"/>
    </location>
</feature>
<evidence type="ECO:0000256" key="1">
    <source>
        <dbReference type="ARBA" id="ARBA00004651"/>
    </source>
</evidence>
<dbReference type="AlphaFoldDB" id="A0A7G8T7U2"/>
<dbReference type="InterPro" id="IPR007227">
    <property type="entry name" value="Cell_shape_determining_MreD"/>
</dbReference>
<dbReference type="KEGG" id="cfem:HCR03_13215"/>
<dbReference type="Pfam" id="PF04093">
    <property type="entry name" value="MreD"/>
    <property type="match status" value="1"/>
</dbReference>
<feature type="transmembrane region" description="Helical" evidence="8">
    <location>
        <begin position="107"/>
        <end position="129"/>
    </location>
</feature>
<evidence type="ECO:0000256" key="3">
    <source>
        <dbReference type="ARBA" id="ARBA00022475"/>
    </source>
</evidence>
<keyword evidence="6 8" id="KW-1133">Transmembrane helix</keyword>
<comment type="subcellular location">
    <subcellularLocation>
        <location evidence="1">Cell membrane</location>
        <topology evidence="1">Multi-pass membrane protein</topology>
    </subcellularLocation>
</comment>
<evidence type="ECO:0000256" key="7">
    <source>
        <dbReference type="ARBA" id="ARBA00023136"/>
    </source>
</evidence>
<dbReference type="Proteomes" id="UP000515909">
    <property type="component" value="Chromosome"/>
</dbReference>
<evidence type="ECO:0000256" key="8">
    <source>
        <dbReference type="SAM" id="Phobius"/>
    </source>
</evidence>
<evidence type="ECO:0000313" key="10">
    <source>
        <dbReference type="Proteomes" id="UP000515909"/>
    </source>
</evidence>
<keyword evidence="7 8" id="KW-0472">Membrane</keyword>
<dbReference type="GO" id="GO:0008360">
    <property type="term" value="P:regulation of cell shape"/>
    <property type="evidence" value="ECO:0007669"/>
    <property type="project" value="UniProtKB-KW"/>
</dbReference>
<accession>A0A7G8T7U2</accession>
<keyword evidence="3" id="KW-1003">Cell membrane</keyword>
<gene>
    <name evidence="9" type="primary">mreD</name>
    <name evidence="9" type="ORF">HCR03_13215</name>
</gene>
<evidence type="ECO:0000256" key="5">
    <source>
        <dbReference type="ARBA" id="ARBA00022960"/>
    </source>
</evidence>
<evidence type="ECO:0000256" key="6">
    <source>
        <dbReference type="ARBA" id="ARBA00022989"/>
    </source>
</evidence>
<keyword evidence="5" id="KW-0133">Cell shape</keyword>
<feature type="transmembrane region" description="Helical" evidence="8">
    <location>
        <begin position="135"/>
        <end position="160"/>
    </location>
</feature>
<reference evidence="9 10" key="1">
    <citation type="submission" date="2020-08" db="EMBL/GenBank/DDBJ databases">
        <title>The isolate Caproiciproducens sp. 7D4C2 produces n-caproate at mildly acidic conditions from hexoses: genome and rBOX comparison with related strains and chain-elongating bacteria.</title>
        <authorList>
            <person name="Esquivel-Elizondo S."/>
            <person name="Bagci C."/>
            <person name="Temovska M."/>
            <person name="Jeon B.S."/>
            <person name="Bessarab I."/>
            <person name="Williams R.B.H."/>
            <person name="Huson D.H."/>
            <person name="Angenent L.T."/>
        </authorList>
    </citation>
    <scope>NUCLEOTIDE SEQUENCE [LARGE SCALE GENOMIC DNA]</scope>
    <source>
        <strain evidence="9 10">7D4C2</strain>
    </source>
</reference>
<dbReference type="NCBIfam" id="TIGR03426">
    <property type="entry name" value="shape_MreD"/>
    <property type="match status" value="1"/>
</dbReference>
<evidence type="ECO:0000256" key="2">
    <source>
        <dbReference type="ARBA" id="ARBA00007776"/>
    </source>
</evidence>
<proteinExistence type="inferred from homology"/>
<feature type="transmembrane region" description="Helical" evidence="8">
    <location>
        <begin position="78"/>
        <end position="100"/>
    </location>
</feature>
<name>A0A7G8T7U2_9FIRM</name>
<keyword evidence="4 8" id="KW-0812">Transmembrane</keyword>
<protein>
    <submittedName>
        <fullName evidence="9">Rod shape-determining protein MreD</fullName>
    </submittedName>
</protein>
<organism evidence="9 10">
    <name type="scientific">Caproicibacter fermentans</name>
    <dbReference type="NCBI Taxonomy" id="2576756"/>
    <lineage>
        <taxon>Bacteria</taxon>
        <taxon>Bacillati</taxon>
        <taxon>Bacillota</taxon>
        <taxon>Clostridia</taxon>
        <taxon>Eubacteriales</taxon>
        <taxon>Acutalibacteraceae</taxon>
        <taxon>Caproicibacter</taxon>
    </lineage>
</organism>
<evidence type="ECO:0000256" key="4">
    <source>
        <dbReference type="ARBA" id="ARBA00022692"/>
    </source>
</evidence>
<dbReference type="RefSeq" id="WP_187034629.1">
    <property type="nucleotide sequence ID" value="NZ_CP060286.1"/>
</dbReference>
<sequence length="173" mass="18856">MSAITRLKAIRYFAYAIELLALFVLQETPGLIPAVYTARPVLVLPAVLSIAMFEGETAAMGFGIAGGLLIDLGYGSALGFHALLLAAGCYLISLVAANLFRTNFVSALLLSAAVTAVTFLLQWLFFFVLSGYEHAVYALLTHYLPLFCYTLAVMPLAYYFNRALALQIRSKEE</sequence>
<evidence type="ECO:0000313" key="9">
    <source>
        <dbReference type="EMBL" id="QNK39683.1"/>
    </source>
</evidence>
<dbReference type="GO" id="GO:0005886">
    <property type="term" value="C:plasma membrane"/>
    <property type="evidence" value="ECO:0007669"/>
    <property type="project" value="UniProtKB-SubCell"/>
</dbReference>
<comment type="similarity">
    <text evidence="2">Belongs to the MreD family.</text>
</comment>